<keyword evidence="9 10" id="KW-0472">Membrane</keyword>
<dbReference type="InterPro" id="IPR007676">
    <property type="entry name" value="Ribophorin_I"/>
</dbReference>
<evidence type="ECO:0000256" key="7">
    <source>
        <dbReference type="ARBA" id="ARBA00022824"/>
    </source>
</evidence>
<keyword evidence="5 10" id="KW-0812">Transmembrane</keyword>
<dbReference type="OrthoDB" id="310030at2759"/>
<name>A0A9W8ECK5_9FUNG</name>
<dbReference type="EMBL" id="JANBQB010000452">
    <property type="protein sequence ID" value="KAJ1976225.1"/>
    <property type="molecule type" value="Genomic_DNA"/>
</dbReference>
<feature type="transmembrane region" description="Helical" evidence="10">
    <location>
        <begin position="467"/>
        <end position="486"/>
    </location>
</feature>
<evidence type="ECO:0000313" key="13">
    <source>
        <dbReference type="Proteomes" id="UP001151582"/>
    </source>
</evidence>
<keyword evidence="8 10" id="KW-1133">Transmembrane helix</keyword>
<comment type="subunit">
    <text evidence="10">Component of the oligosaccharyltransferase (OST) complex.</text>
</comment>
<comment type="caution">
    <text evidence="12">The sequence shown here is derived from an EMBL/GenBank/DDBJ whole genome shotgun (WGS) entry which is preliminary data.</text>
</comment>
<dbReference type="PANTHER" id="PTHR21049">
    <property type="entry name" value="RIBOPHORIN I"/>
    <property type="match status" value="1"/>
</dbReference>
<gene>
    <name evidence="12" type="primary">OST1</name>
    <name evidence="12" type="ORF">H4R34_004060</name>
</gene>
<organism evidence="12 13">
    <name type="scientific">Dimargaris verticillata</name>
    <dbReference type="NCBI Taxonomy" id="2761393"/>
    <lineage>
        <taxon>Eukaryota</taxon>
        <taxon>Fungi</taxon>
        <taxon>Fungi incertae sedis</taxon>
        <taxon>Zoopagomycota</taxon>
        <taxon>Kickxellomycotina</taxon>
        <taxon>Dimargaritomycetes</taxon>
        <taxon>Dimargaritales</taxon>
        <taxon>Dimargaritaceae</taxon>
        <taxon>Dimargaris</taxon>
    </lineage>
</organism>
<proteinExistence type="inferred from homology"/>
<evidence type="ECO:0000256" key="10">
    <source>
        <dbReference type="RuleBase" id="RU361143"/>
    </source>
</evidence>
<evidence type="ECO:0000256" key="8">
    <source>
        <dbReference type="ARBA" id="ARBA00022989"/>
    </source>
</evidence>
<evidence type="ECO:0000256" key="2">
    <source>
        <dbReference type="ARBA" id="ARBA00004115"/>
    </source>
</evidence>
<comment type="pathway">
    <text evidence="3 10">Protein modification; protein glycosylation.</text>
</comment>
<evidence type="ECO:0000256" key="1">
    <source>
        <dbReference type="ARBA" id="ARBA00002791"/>
    </source>
</evidence>
<comment type="similarity">
    <text evidence="4 10">Belongs to the OST1 family.</text>
</comment>
<keyword evidence="6" id="KW-0732">Signal</keyword>
<evidence type="ECO:0000256" key="5">
    <source>
        <dbReference type="ARBA" id="ARBA00022692"/>
    </source>
</evidence>
<dbReference type="Proteomes" id="UP001151582">
    <property type="component" value="Unassembled WGS sequence"/>
</dbReference>
<reference evidence="12" key="1">
    <citation type="submission" date="2022-07" db="EMBL/GenBank/DDBJ databases">
        <title>Phylogenomic reconstructions and comparative analyses of Kickxellomycotina fungi.</title>
        <authorList>
            <person name="Reynolds N.K."/>
            <person name="Stajich J.E."/>
            <person name="Barry K."/>
            <person name="Grigoriev I.V."/>
            <person name="Crous P."/>
            <person name="Smith M.E."/>
        </authorList>
    </citation>
    <scope>NUCLEOTIDE SEQUENCE</scope>
    <source>
        <strain evidence="12">RSA 567</strain>
    </source>
</reference>
<evidence type="ECO:0000313" key="12">
    <source>
        <dbReference type="EMBL" id="KAJ1976225.1"/>
    </source>
</evidence>
<dbReference type="GO" id="GO:0018279">
    <property type="term" value="P:protein N-linked glycosylation via asparagine"/>
    <property type="evidence" value="ECO:0007669"/>
    <property type="project" value="TreeGrafter"/>
</dbReference>
<comment type="subcellular location">
    <subcellularLocation>
        <location evidence="2 10">Endoplasmic reticulum membrane</location>
        <topology evidence="2 10">Single-pass type I membrane protein</topology>
    </subcellularLocation>
</comment>
<protein>
    <recommendedName>
        <fullName evidence="10">Dolichyl-diphosphooligosaccharide--protein glycosyltransferase subunit 1</fullName>
    </recommendedName>
</protein>
<accession>A0A9W8ECK5</accession>
<keyword evidence="7 10" id="KW-0256">Endoplasmic reticulum</keyword>
<keyword evidence="13" id="KW-1185">Reference proteome</keyword>
<comment type="function">
    <text evidence="1 10">Subunit of the oligosaccharyl transferase (OST) complex that catalyzes the initial transfer of a defined glycan (Glc(3)Man(9)GlcNAc(2) in eukaryotes) from the lipid carrier dolichol-pyrophosphate to an asparagine residue within an Asn-X-Ser/Thr consensus motif in nascent polypeptide chains, the first step in protein N-glycosylation. N-glycosylation occurs cotranslationally and the complex associates with the Sec61 complex at the channel-forming translocon complex that mediates protein translocation across the endoplasmic reticulum (ER). All subunits are required for a maximal enzyme activity.</text>
</comment>
<evidence type="ECO:0000256" key="6">
    <source>
        <dbReference type="ARBA" id="ARBA00022729"/>
    </source>
</evidence>
<feature type="region of interest" description="Disordered" evidence="11">
    <location>
        <begin position="494"/>
        <end position="539"/>
    </location>
</feature>
<dbReference type="PANTHER" id="PTHR21049:SF0">
    <property type="entry name" value="DOLICHYL-DIPHOSPHOOLIGOSACCHARIDE--PROTEIN GLYCOSYLTRANSFERASE SUBUNIT 1"/>
    <property type="match status" value="1"/>
</dbReference>
<evidence type="ECO:0000256" key="3">
    <source>
        <dbReference type="ARBA" id="ARBA00004922"/>
    </source>
</evidence>
<evidence type="ECO:0000256" key="4">
    <source>
        <dbReference type="ARBA" id="ARBA00008905"/>
    </source>
</evidence>
<evidence type="ECO:0000256" key="9">
    <source>
        <dbReference type="ARBA" id="ARBA00023136"/>
    </source>
</evidence>
<evidence type="ECO:0000256" key="11">
    <source>
        <dbReference type="SAM" id="MobiDB-lite"/>
    </source>
</evidence>
<sequence length="539" mass="60545">MARWLTFTTAAAHGAPLWWLGLAILLLTAIIPTFGATAKSLTLPNAIPEAHLQAVDLKSISRRIHLTTATVRESISVIIKNRGTGELQDLYWVVPESEDPQVGLIYASFSKPDIPLKATRLDDVVTRSDGTAYRLYHLRLDPAMPPQQQRSLGLLIVHTAALEPLPHSIPQHGKQLLWYTGNTYVNSLYAVAKQTTEVLLPTSITESHADQPKPFRMRGTDLVYGPYKSAEPLAYAPLTVHFPHQVPAVWLPSVRRHIEISHWGGQLTVNDHAVVRNNGATLKGHYERTLMTRPGMTSGFLLNFFQTPLPATATNVHFRDEVGNVSTTFLRPGKDQAVLQFNTRYPLAGGWIYNWNHGYSQPLADVLRYDSTTQRYNLMTTLPFLFPNATVEQSMLEVVLPEGATDIHVRTAADVDNLSQDTYYTYMDSIGRPMITLARRLVVDELSQYPIIISYRYDMLALLRKPFHLALLFFVLFFFASIVSRVDYNLPNRRRGDAKAAEQSTVKVPLPESKPEVPASPETPEKSASMKRRKKKSNK</sequence>
<feature type="compositionally biased region" description="Basic residues" evidence="11">
    <location>
        <begin position="529"/>
        <end position="539"/>
    </location>
</feature>
<dbReference type="Pfam" id="PF04597">
    <property type="entry name" value="Ribophorin_I"/>
    <property type="match status" value="1"/>
</dbReference>
<dbReference type="AlphaFoldDB" id="A0A9W8ECK5"/>
<dbReference type="GO" id="GO:0008250">
    <property type="term" value="C:oligosaccharyltransferase complex"/>
    <property type="evidence" value="ECO:0007669"/>
    <property type="project" value="UniProtKB-UniRule"/>
</dbReference>